<organism evidence="1 2">
    <name type="scientific">Luethyella okanaganae</name>
    <dbReference type="NCBI Taxonomy" id="69372"/>
    <lineage>
        <taxon>Bacteria</taxon>
        <taxon>Bacillati</taxon>
        <taxon>Actinomycetota</taxon>
        <taxon>Actinomycetes</taxon>
        <taxon>Micrococcales</taxon>
        <taxon>Microbacteriaceae</taxon>
        <taxon>Luethyella</taxon>
    </lineage>
</organism>
<reference evidence="2" key="1">
    <citation type="journal article" date="2019" name="Int. J. Syst. Evol. Microbiol.">
        <title>The Global Catalogue of Microorganisms (GCM) 10K type strain sequencing project: providing services to taxonomists for standard genome sequencing and annotation.</title>
        <authorList>
            <consortium name="The Broad Institute Genomics Platform"/>
            <consortium name="The Broad Institute Genome Sequencing Center for Infectious Disease"/>
            <person name="Wu L."/>
            <person name="Ma J."/>
        </authorList>
    </citation>
    <scope>NUCLEOTIDE SEQUENCE [LARGE SCALE GENOMIC DNA]</scope>
    <source>
        <strain evidence="2">CCUG 43304</strain>
    </source>
</reference>
<name>A0ABW1VDN3_9MICO</name>
<dbReference type="InterPro" id="IPR012349">
    <property type="entry name" value="Split_barrel_FMN-bd"/>
</dbReference>
<evidence type="ECO:0000313" key="2">
    <source>
        <dbReference type="Proteomes" id="UP001596306"/>
    </source>
</evidence>
<sequence>MWQGEGEVAELSESQCWDLLRENELGRIATSVGGVVDIFPINYYADGSTILFRTTPGTKLVELTTNEEVAFEVDGHTDVEAWSVIAKGPAHAIERQSEIAAADAMPLHPWIPTLKYRFVRITPGSLSGRRFQRAPEPDRY</sequence>
<dbReference type="SUPFAM" id="SSF50475">
    <property type="entry name" value="FMN-binding split barrel"/>
    <property type="match status" value="1"/>
</dbReference>
<dbReference type="Proteomes" id="UP001596306">
    <property type="component" value="Unassembled WGS sequence"/>
</dbReference>
<comment type="caution">
    <text evidence="1">The sequence shown here is derived from an EMBL/GenBank/DDBJ whole genome shotgun (WGS) entry which is preliminary data.</text>
</comment>
<dbReference type="RefSeq" id="WP_386730329.1">
    <property type="nucleotide sequence ID" value="NZ_JBHSTP010000002.1"/>
</dbReference>
<dbReference type="InterPro" id="IPR024747">
    <property type="entry name" value="Pyridox_Oxase-rel"/>
</dbReference>
<dbReference type="EMBL" id="JBHSTP010000002">
    <property type="protein sequence ID" value="MFC6356218.1"/>
    <property type="molecule type" value="Genomic_DNA"/>
</dbReference>
<keyword evidence="2" id="KW-1185">Reference proteome</keyword>
<proteinExistence type="predicted"/>
<dbReference type="Gene3D" id="2.30.110.10">
    <property type="entry name" value="Electron Transport, Fmn-binding Protein, Chain A"/>
    <property type="match status" value="1"/>
</dbReference>
<dbReference type="Pfam" id="PF12900">
    <property type="entry name" value="Pyridox_ox_2"/>
    <property type="match status" value="1"/>
</dbReference>
<protein>
    <submittedName>
        <fullName evidence="1">Pyridoxamine 5'-phosphate oxidase family protein</fullName>
    </submittedName>
</protein>
<evidence type="ECO:0000313" key="1">
    <source>
        <dbReference type="EMBL" id="MFC6356218.1"/>
    </source>
</evidence>
<accession>A0ABW1VDN3</accession>
<gene>
    <name evidence="1" type="ORF">ACFQB0_08870</name>
</gene>